<dbReference type="PANTHER" id="PTHR10598:SF0">
    <property type="entry name" value="SET1_ASH2 HISTONE METHYLTRANSFERASE COMPLEX SUBUNIT ASH2"/>
    <property type="match status" value="1"/>
</dbReference>
<dbReference type="CDD" id="cd12872">
    <property type="entry name" value="SPRY_Ash2"/>
    <property type="match status" value="1"/>
</dbReference>
<dbReference type="EMBL" id="NAJO01000001">
    <property type="protein sequence ID" value="OQO14758.1"/>
    <property type="molecule type" value="Genomic_DNA"/>
</dbReference>
<protein>
    <recommendedName>
        <fullName evidence="5">SPRY domain-containing protein</fullName>
    </recommendedName>
</protein>
<feature type="compositionally biased region" description="Low complexity" evidence="4">
    <location>
        <begin position="71"/>
        <end position="83"/>
    </location>
</feature>
<evidence type="ECO:0000256" key="3">
    <source>
        <dbReference type="ARBA" id="ARBA00038149"/>
    </source>
</evidence>
<dbReference type="STRING" id="1507870.A0A1V8TTU7"/>
<keyword evidence="2" id="KW-0539">Nucleus</keyword>
<proteinExistence type="inferred from homology"/>
<dbReference type="InterPro" id="IPR013320">
    <property type="entry name" value="ConA-like_dom_sf"/>
</dbReference>
<dbReference type="SMART" id="SM00449">
    <property type="entry name" value="SPRY"/>
    <property type="match status" value="1"/>
</dbReference>
<sequence length="588" mass="64774">MAEVMDTNGSMQAEAPPPIPPDNTPMAVKQEPVQNSSMTPAEVFRSQSKTPAPPQREQREKKESLKKREATGTGSTSAATTSLGKRKAHATHAYPSPQRYNVPPPRPQDYEAPRPDMMQEHEPNRFLVPKTHRELYKPMDLAENKRGYRYQRAIADQLFAHKQYYRSTSPAPHNARMSFEDADRYMHFTTNALMATNEKGWRMARANTCAREGTLYYEIKVHRGVPESGPDPQANGPQPFVRFGFARREAPLDSPVGFDGYSYGVTDIRCEPMHRSRPSKLYQAKKPTKSKAKTLQQTAPVYVTLSPEDQNVKEGDVIGLEIQLPSLALHQKIVTGVYNPAVDIDDGFTQANAPPVPVPDEAPLDVIRDRIPVAYKGNTYFEILDHVATRPMEVYADRTTNLSTLSTSTSAAAVGKDAIKAAPNPNHEQPALRTLPHSAIRIYKNGQLLGTAFENLLAFLPPASQPSKAQGARDGAFDDGLTGYFPAVSCFFGGIVEMNFGDLESFWAPPEHIEQRYEAVRKARAHGGSGEARWMPGRQGRGVGERYREQVAEDVVFDLVDEVDFFMQDGGVGGVVGSGGFGDGNGGG</sequence>
<evidence type="ECO:0000256" key="1">
    <source>
        <dbReference type="ARBA" id="ARBA00004123"/>
    </source>
</evidence>
<gene>
    <name evidence="6" type="ORF">B0A48_00140</name>
</gene>
<dbReference type="AlphaFoldDB" id="A0A1V8TTU7"/>
<evidence type="ECO:0000313" key="7">
    <source>
        <dbReference type="Proteomes" id="UP000192596"/>
    </source>
</evidence>
<evidence type="ECO:0000259" key="5">
    <source>
        <dbReference type="SMART" id="SM00449"/>
    </source>
</evidence>
<evidence type="ECO:0000256" key="4">
    <source>
        <dbReference type="SAM" id="MobiDB-lite"/>
    </source>
</evidence>
<feature type="compositionally biased region" description="Basic and acidic residues" evidence="4">
    <location>
        <begin position="56"/>
        <end position="70"/>
    </location>
</feature>
<dbReference type="InterPro" id="IPR043136">
    <property type="entry name" value="B30.2/SPRY_sf"/>
</dbReference>
<comment type="subcellular location">
    <subcellularLocation>
        <location evidence="1">Nucleus</location>
    </subcellularLocation>
</comment>
<evidence type="ECO:0000256" key="2">
    <source>
        <dbReference type="ARBA" id="ARBA00023242"/>
    </source>
</evidence>
<dbReference type="InterPro" id="IPR003877">
    <property type="entry name" value="SPRY_dom"/>
</dbReference>
<comment type="caution">
    <text evidence="6">The sequence shown here is derived from an EMBL/GenBank/DDBJ whole genome shotgun (WGS) entry which is preliminary data.</text>
</comment>
<feature type="region of interest" description="Disordered" evidence="4">
    <location>
        <begin position="276"/>
        <end position="295"/>
    </location>
</feature>
<feature type="domain" description="SPRY" evidence="5">
    <location>
        <begin position="212"/>
        <end position="504"/>
    </location>
</feature>
<feature type="region of interest" description="Disordered" evidence="4">
    <location>
        <begin position="1"/>
        <end position="116"/>
    </location>
</feature>
<feature type="compositionally biased region" description="Polar residues" evidence="4">
    <location>
        <begin position="32"/>
        <end position="50"/>
    </location>
</feature>
<dbReference type="Gene3D" id="2.60.120.920">
    <property type="match status" value="1"/>
</dbReference>
<keyword evidence="7" id="KW-1185">Reference proteome</keyword>
<name>A0A1V8TTU7_9PEZI</name>
<dbReference type="FunCoup" id="A0A1V8TTU7">
    <property type="interactions" value="149"/>
</dbReference>
<dbReference type="Proteomes" id="UP000192596">
    <property type="component" value="Unassembled WGS sequence"/>
</dbReference>
<dbReference type="InterPro" id="IPR037353">
    <property type="entry name" value="ASH2"/>
</dbReference>
<dbReference type="SUPFAM" id="SSF49899">
    <property type="entry name" value="Concanavalin A-like lectins/glucanases"/>
    <property type="match status" value="1"/>
</dbReference>
<dbReference type="InParanoid" id="A0A1V8TTU7"/>
<dbReference type="GO" id="GO:0048188">
    <property type="term" value="C:Set1C/COMPASS complex"/>
    <property type="evidence" value="ECO:0007669"/>
    <property type="project" value="InterPro"/>
</dbReference>
<comment type="similarity">
    <text evidence="3">Belongs to the cclA family.</text>
</comment>
<reference evidence="7" key="1">
    <citation type="submission" date="2017-03" db="EMBL/GenBank/DDBJ databases">
        <title>Genomes of endolithic fungi from Antarctica.</title>
        <authorList>
            <person name="Coleine C."/>
            <person name="Masonjones S."/>
            <person name="Stajich J.E."/>
        </authorList>
    </citation>
    <scope>NUCLEOTIDE SEQUENCE [LARGE SCALE GENOMIC DNA]</scope>
    <source>
        <strain evidence="7">CCFEE 5527</strain>
    </source>
</reference>
<dbReference type="OrthoDB" id="10266026at2759"/>
<accession>A0A1V8TTU7</accession>
<dbReference type="PANTHER" id="PTHR10598">
    <property type="entry name" value="SET1/ASH2 HISTONE METHYLTRANSFERASE COMPLEX SUBUNIT ASH2"/>
    <property type="match status" value="1"/>
</dbReference>
<dbReference type="GO" id="GO:0000976">
    <property type="term" value="F:transcription cis-regulatory region binding"/>
    <property type="evidence" value="ECO:0007669"/>
    <property type="project" value="TreeGrafter"/>
</dbReference>
<organism evidence="6 7">
    <name type="scientific">Cryoendolithus antarcticus</name>
    <dbReference type="NCBI Taxonomy" id="1507870"/>
    <lineage>
        <taxon>Eukaryota</taxon>
        <taxon>Fungi</taxon>
        <taxon>Dikarya</taxon>
        <taxon>Ascomycota</taxon>
        <taxon>Pezizomycotina</taxon>
        <taxon>Dothideomycetes</taxon>
        <taxon>Dothideomycetidae</taxon>
        <taxon>Cladosporiales</taxon>
        <taxon>Cladosporiaceae</taxon>
        <taxon>Cryoendolithus</taxon>
    </lineage>
</organism>
<evidence type="ECO:0000313" key="6">
    <source>
        <dbReference type="EMBL" id="OQO14758.1"/>
    </source>
</evidence>